<comment type="caution">
    <text evidence="1">The sequence shown here is derived from an EMBL/GenBank/DDBJ whole genome shotgun (WGS) entry which is preliminary data.</text>
</comment>
<dbReference type="InParanoid" id="A0A7J8CZ01"/>
<evidence type="ECO:0000313" key="2">
    <source>
        <dbReference type="Proteomes" id="UP000550707"/>
    </source>
</evidence>
<organism evidence="1 2">
    <name type="scientific">Molossus molossus</name>
    <name type="common">Pallas' mastiff bat</name>
    <name type="synonym">Vespertilio molossus</name>
    <dbReference type="NCBI Taxonomy" id="27622"/>
    <lineage>
        <taxon>Eukaryota</taxon>
        <taxon>Metazoa</taxon>
        <taxon>Chordata</taxon>
        <taxon>Craniata</taxon>
        <taxon>Vertebrata</taxon>
        <taxon>Euteleostomi</taxon>
        <taxon>Mammalia</taxon>
        <taxon>Eutheria</taxon>
        <taxon>Laurasiatheria</taxon>
        <taxon>Chiroptera</taxon>
        <taxon>Yangochiroptera</taxon>
        <taxon>Molossidae</taxon>
        <taxon>Molossus</taxon>
    </lineage>
</organism>
<keyword evidence="2" id="KW-1185">Reference proteome</keyword>
<accession>A0A7J8CZ01</accession>
<protein>
    <submittedName>
        <fullName evidence="1">Uncharacterized protein</fullName>
    </submittedName>
</protein>
<proteinExistence type="predicted"/>
<name>A0A7J8CZ01_MOLMO</name>
<dbReference type="AlphaFoldDB" id="A0A7J8CZ01"/>
<evidence type="ECO:0000313" key="1">
    <source>
        <dbReference type="EMBL" id="KAF6416204.1"/>
    </source>
</evidence>
<gene>
    <name evidence="1" type="ORF">HJG59_009484</name>
</gene>
<sequence>MRSNRSSIDPNPTAHQLQTPASVSISISASIVSSLLMDDSNCDRGDAGIKFHSPALSDSKNVPPAQLVWLSCLSLVPCTRRLRVQFPVRAHAQMSALIPSRGHAGGSRLMDISISLSLPPSEIDKNIFFKMSHQPQPPLRPCQGPSCLCPREILGHLLSAQSQPREPSEK</sequence>
<dbReference type="Proteomes" id="UP000550707">
    <property type="component" value="Unassembled WGS sequence"/>
</dbReference>
<dbReference type="EMBL" id="JACASF010000019">
    <property type="protein sequence ID" value="KAF6416204.1"/>
    <property type="molecule type" value="Genomic_DNA"/>
</dbReference>
<reference evidence="1 2" key="1">
    <citation type="journal article" date="2020" name="Nature">
        <title>Six reference-quality genomes reveal evolution of bat adaptations.</title>
        <authorList>
            <person name="Jebb D."/>
            <person name="Huang Z."/>
            <person name="Pippel M."/>
            <person name="Hughes G.M."/>
            <person name="Lavrichenko K."/>
            <person name="Devanna P."/>
            <person name="Winkler S."/>
            <person name="Jermiin L.S."/>
            <person name="Skirmuntt E.C."/>
            <person name="Katzourakis A."/>
            <person name="Burkitt-Gray L."/>
            <person name="Ray D.A."/>
            <person name="Sullivan K.A.M."/>
            <person name="Roscito J.G."/>
            <person name="Kirilenko B.M."/>
            <person name="Davalos L.M."/>
            <person name="Corthals A.P."/>
            <person name="Power M.L."/>
            <person name="Jones G."/>
            <person name="Ransome R.D."/>
            <person name="Dechmann D.K.N."/>
            <person name="Locatelli A.G."/>
            <person name="Puechmaille S.J."/>
            <person name="Fedrigo O."/>
            <person name="Jarvis E.D."/>
            <person name="Hiller M."/>
            <person name="Vernes S.C."/>
            <person name="Myers E.W."/>
            <person name="Teeling E.C."/>
        </authorList>
    </citation>
    <scope>NUCLEOTIDE SEQUENCE [LARGE SCALE GENOMIC DNA]</scope>
    <source>
        <strain evidence="1">MMolMol1</strain>
        <tissue evidence="1">Muscle</tissue>
    </source>
</reference>